<protein>
    <submittedName>
        <fullName evidence="3">Uncharacterized protein</fullName>
    </submittedName>
</protein>
<dbReference type="OrthoDB" id="7351963at2"/>
<feature type="compositionally biased region" description="Low complexity" evidence="1">
    <location>
        <begin position="142"/>
        <end position="159"/>
    </location>
</feature>
<keyword evidence="2" id="KW-0732">Signal</keyword>
<dbReference type="EMBL" id="WIVE01000002">
    <property type="protein sequence ID" value="MQX35276.1"/>
    <property type="molecule type" value="Genomic_DNA"/>
</dbReference>
<evidence type="ECO:0000256" key="2">
    <source>
        <dbReference type="SAM" id="SignalP"/>
    </source>
</evidence>
<feature type="signal peptide" evidence="2">
    <location>
        <begin position="1"/>
        <end position="22"/>
    </location>
</feature>
<dbReference type="AlphaFoldDB" id="A0A7X1ZB30"/>
<organism evidence="3 4">
    <name type="scientific">Roseospira navarrensis</name>
    <dbReference type="NCBI Taxonomy" id="140058"/>
    <lineage>
        <taxon>Bacteria</taxon>
        <taxon>Pseudomonadati</taxon>
        <taxon>Pseudomonadota</taxon>
        <taxon>Alphaproteobacteria</taxon>
        <taxon>Rhodospirillales</taxon>
        <taxon>Rhodospirillaceae</taxon>
        <taxon>Roseospira</taxon>
    </lineage>
</organism>
<feature type="region of interest" description="Disordered" evidence="1">
    <location>
        <begin position="138"/>
        <end position="163"/>
    </location>
</feature>
<reference evidence="3 4" key="1">
    <citation type="submission" date="2019-10" db="EMBL/GenBank/DDBJ databases">
        <title>Draft whole-genome sequence of the purple nonsulfur photosynthetic bacterium Roseospira navarrensis DSM 15114.</title>
        <authorList>
            <person name="Kyndt J.A."/>
            <person name="Meyer T.E."/>
        </authorList>
    </citation>
    <scope>NUCLEOTIDE SEQUENCE [LARGE SCALE GENOMIC DNA]</scope>
    <source>
        <strain evidence="3 4">DSM 15114</strain>
    </source>
</reference>
<accession>A0A7X1ZB30</accession>
<keyword evidence="4" id="KW-1185">Reference proteome</keyword>
<gene>
    <name evidence="3" type="ORF">GHC57_01965</name>
</gene>
<dbReference type="RefSeq" id="WP_153340582.1">
    <property type="nucleotide sequence ID" value="NZ_WIVE01000002.1"/>
</dbReference>
<proteinExistence type="predicted"/>
<comment type="caution">
    <text evidence="3">The sequence shown here is derived from an EMBL/GenBank/DDBJ whole genome shotgun (WGS) entry which is preliminary data.</text>
</comment>
<dbReference type="Proteomes" id="UP000434582">
    <property type="component" value="Unassembled WGS sequence"/>
</dbReference>
<evidence type="ECO:0000313" key="3">
    <source>
        <dbReference type="EMBL" id="MQX35276.1"/>
    </source>
</evidence>
<name>A0A7X1ZB30_9PROT</name>
<sequence>MRRWVSGLWSALTLGGTTLALAALPAGPGAAQSSQWDTDFGPLVLTVRDGDRVTGLYPDYTGRVEATLDRAQRSIAGVWRQPNARMRCEQAYEGSHYWGLVTWSLPDETSLRGQWSYCDNPPGSAGVWNGTFVRGTPPLSTGMGAAPPSAPPSAQSGAPRPDAAETARFLWGQSVDPSRLTVRRDDVTCDGEPDLSLVYLDLDHPEGPFLAVAVREPGAALEEIPVTYLDFDTGGYASLCGSARMVDVSVVGDLEPETVRDLTGFNAPPLCRIGIRLDDGMCDAIWLFGNLGPGFLADLVVGRN</sequence>
<evidence type="ECO:0000313" key="4">
    <source>
        <dbReference type="Proteomes" id="UP000434582"/>
    </source>
</evidence>
<evidence type="ECO:0000256" key="1">
    <source>
        <dbReference type="SAM" id="MobiDB-lite"/>
    </source>
</evidence>
<feature type="chain" id="PRO_5031552788" evidence="2">
    <location>
        <begin position="23"/>
        <end position="304"/>
    </location>
</feature>